<dbReference type="RefSeq" id="XP_062628824.1">
    <property type="nucleotide sequence ID" value="XM_062772840.1"/>
</dbReference>
<dbReference type="FunFam" id="3.40.50.720:FF:000033">
    <property type="entry name" value="Adenylyltransferase and sulfurtransferase MOCS3"/>
    <property type="match status" value="1"/>
</dbReference>
<dbReference type="InterPro" id="IPR036873">
    <property type="entry name" value="Rhodanese-like_dom_sf"/>
</dbReference>
<dbReference type="GO" id="GO:0005524">
    <property type="term" value="F:ATP binding"/>
    <property type="evidence" value="ECO:0007669"/>
    <property type="project" value="UniProtKB-KW"/>
</dbReference>
<dbReference type="Pfam" id="PF00581">
    <property type="entry name" value="Rhodanese"/>
    <property type="match status" value="1"/>
</dbReference>
<dbReference type="InterPro" id="IPR001763">
    <property type="entry name" value="Rhodanese-like_dom"/>
</dbReference>
<dbReference type="GeneID" id="87809504"/>
<organism evidence="9 10">
    <name type="scientific">Vanrija pseudolonga</name>
    <dbReference type="NCBI Taxonomy" id="143232"/>
    <lineage>
        <taxon>Eukaryota</taxon>
        <taxon>Fungi</taxon>
        <taxon>Dikarya</taxon>
        <taxon>Basidiomycota</taxon>
        <taxon>Agaricomycotina</taxon>
        <taxon>Tremellomycetes</taxon>
        <taxon>Trichosporonales</taxon>
        <taxon>Trichosporonaceae</taxon>
        <taxon>Vanrija</taxon>
    </lineage>
</organism>
<name>A0AAF0YA91_9TREE</name>
<evidence type="ECO:0000313" key="9">
    <source>
        <dbReference type="EMBL" id="WOO82792.1"/>
    </source>
</evidence>
<keyword evidence="6" id="KW-0833">Ubl conjugation pathway</keyword>
<evidence type="ECO:0000256" key="6">
    <source>
        <dbReference type="ARBA" id="ARBA00022786"/>
    </source>
</evidence>
<comment type="subcellular location">
    <subcellularLocation>
        <location evidence="1">Cytoplasm</location>
        <location evidence="1">Cytosol</location>
    </subcellularLocation>
</comment>
<dbReference type="CDD" id="cd00757">
    <property type="entry name" value="ThiF_MoeB_HesA_family"/>
    <property type="match status" value="1"/>
</dbReference>
<accession>A0AAF0YA91</accession>
<dbReference type="GO" id="GO:0016779">
    <property type="term" value="F:nucleotidyltransferase activity"/>
    <property type="evidence" value="ECO:0007669"/>
    <property type="project" value="UniProtKB-KW"/>
</dbReference>
<evidence type="ECO:0000256" key="2">
    <source>
        <dbReference type="ARBA" id="ARBA00022679"/>
    </source>
</evidence>
<dbReference type="GO" id="GO:0005829">
    <property type="term" value="C:cytosol"/>
    <property type="evidence" value="ECO:0007669"/>
    <property type="project" value="UniProtKB-SubCell"/>
</dbReference>
<reference evidence="9" key="1">
    <citation type="submission" date="2023-10" db="EMBL/GenBank/DDBJ databases">
        <authorList>
            <person name="Noh H."/>
        </authorList>
    </citation>
    <scope>NUCLEOTIDE SEQUENCE</scope>
    <source>
        <strain evidence="9">DUCC4014</strain>
    </source>
</reference>
<dbReference type="SMART" id="SM00450">
    <property type="entry name" value="RHOD"/>
    <property type="match status" value="1"/>
</dbReference>
<evidence type="ECO:0000256" key="4">
    <source>
        <dbReference type="ARBA" id="ARBA00022695"/>
    </source>
</evidence>
<feature type="domain" description="Rhodanese" evidence="8">
    <location>
        <begin position="314"/>
        <end position="403"/>
    </location>
</feature>
<dbReference type="SUPFAM" id="SSF69572">
    <property type="entry name" value="Activating enzymes of the ubiquitin-like proteins"/>
    <property type="match status" value="1"/>
</dbReference>
<evidence type="ECO:0000259" key="8">
    <source>
        <dbReference type="PROSITE" id="PS50206"/>
    </source>
</evidence>
<protein>
    <submittedName>
        <fullName evidence="9">Adenylyltransferase and sulfurtransferase MOCS3</fullName>
    </submittedName>
</protein>
<sequence length="405" mass="43043">MTAPPPLPRDVPDDEGYPLSLDEYARYGRQMMMPDWGLEGQLKLKAARVAVIGAGGLGCPLLQYLVGAGVGTITIYDHDTVSASNLHRQVLHTTERVGMNKALSACVALAALNPHVNLQPRPEPILPSTALDQLRDHDLVVDCTDRPFTRYLANDAAVRLSLPLVSGAAIASAGQWAVYGGSVGTARRACYRCLWPRVVGDAGSCADNGVWGPVVGMVGTAMASEAIKLVIGREDAQPLLHLLHLGGAPLVRSVRMRGPSVKCIACGPDATITDDLEAVGYDEFCGITPQDEETGLVAGGVGERIGVKDLAEILSPEVVLVDTRPPTEFGICALPHSTNIPLQTILATPDAVPSASDILFICRRGNDSQIAAARLRTARPDARVRDVRGGLTAWSRDVDPKFPVY</sequence>
<dbReference type="AlphaFoldDB" id="A0AAF0YA91"/>
<evidence type="ECO:0000256" key="5">
    <source>
        <dbReference type="ARBA" id="ARBA00022741"/>
    </source>
</evidence>
<dbReference type="Pfam" id="PF00899">
    <property type="entry name" value="ThiF"/>
    <property type="match status" value="1"/>
</dbReference>
<dbReference type="PANTHER" id="PTHR10953">
    <property type="entry name" value="UBIQUITIN-ACTIVATING ENZYME E1"/>
    <property type="match status" value="1"/>
</dbReference>
<dbReference type="PROSITE" id="PS50206">
    <property type="entry name" value="RHODANESE_3"/>
    <property type="match status" value="1"/>
</dbReference>
<dbReference type="InterPro" id="IPR045886">
    <property type="entry name" value="ThiF/MoeB/HesA"/>
</dbReference>
<dbReference type="Proteomes" id="UP000827549">
    <property type="component" value="Chromosome 4"/>
</dbReference>
<dbReference type="GO" id="GO:0002143">
    <property type="term" value="P:tRNA wobble position uridine thiolation"/>
    <property type="evidence" value="ECO:0007669"/>
    <property type="project" value="TreeGrafter"/>
</dbReference>
<evidence type="ECO:0000256" key="7">
    <source>
        <dbReference type="ARBA" id="ARBA00022840"/>
    </source>
</evidence>
<dbReference type="GO" id="GO:0004792">
    <property type="term" value="F:thiosulfate-cyanide sulfurtransferase activity"/>
    <property type="evidence" value="ECO:0007669"/>
    <property type="project" value="TreeGrafter"/>
</dbReference>
<evidence type="ECO:0000256" key="3">
    <source>
        <dbReference type="ARBA" id="ARBA00022694"/>
    </source>
</evidence>
<dbReference type="GO" id="GO:0032447">
    <property type="term" value="P:protein urmylation"/>
    <property type="evidence" value="ECO:0007669"/>
    <property type="project" value="TreeGrafter"/>
</dbReference>
<proteinExistence type="predicted"/>
<dbReference type="Gene3D" id="3.40.250.10">
    <property type="entry name" value="Rhodanese-like domain"/>
    <property type="match status" value="1"/>
</dbReference>
<evidence type="ECO:0000313" key="10">
    <source>
        <dbReference type="Proteomes" id="UP000827549"/>
    </source>
</evidence>
<dbReference type="Gene3D" id="3.40.50.720">
    <property type="entry name" value="NAD(P)-binding Rossmann-like Domain"/>
    <property type="match status" value="1"/>
</dbReference>
<keyword evidence="10" id="KW-1185">Reference proteome</keyword>
<keyword evidence="7" id="KW-0067">ATP-binding</keyword>
<keyword evidence="5" id="KW-0547">Nucleotide-binding</keyword>
<keyword evidence="2" id="KW-0808">Transferase</keyword>
<evidence type="ECO:0000256" key="1">
    <source>
        <dbReference type="ARBA" id="ARBA00004514"/>
    </source>
</evidence>
<keyword evidence="3" id="KW-0819">tRNA processing</keyword>
<dbReference type="InterPro" id="IPR000594">
    <property type="entry name" value="ThiF_NAD_FAD-bd"/>
</dbReference>
<dbReference type="EMBL" id="CP086717">
    <property type="protein sequence ID" value="WOO82792.1"/>
    <property type="molecule type" value="Genomic_DNA"/>
</dbReference>
<dbReference type="GO" id="GO:0042292">
    <property type="term" value="F:URM1 activating enzyme activity"/>
    <property type="evidence" value="ECO:0007669"/>
    <property type="project" value="TreeGrafter"/>
</dbReference>
<dbReference type="InterPro" id="IPR035985">
    <property type="entry name" value="Ubiquitin-activating_enz"/>
</dbReference>
<gene>
    <name evidence="9" type="primary">CG13090</name>
    <name evidence="9" type="ORF">LOC62_04G006279</name>
</gene>
<dbReference type="PANTHER" id="PTHR10953:SF102">
    <property type="entry name" value="ADENYLYLTRANSFERASE AND SULFURTRANSFERASE MOCS3"/>
    <property type="match status" value="1"/>
</dbReference>
<keyword evidence="4 9" id="KW-0548">Nucleotidyltransferase</keyword>